<accession>K0S2F4</accession>
<sequence>MGSLHIRPSHDKTPPHPTIPESGSSILESLHGRKRREERRISVEDFENAVRYGVRSRSDYDKSGKPCWLFHYDIGRITVITNDSQTEEITSWAHPCWGLNVEKVTITTSMIESHEKTVENSKSHHLWNSHAVAVVDQSGSMRATDTDCGVTRSDLVWLCLAIDYVGKRLQAGEATENDYFSLVLLGPDAKCAIHKHPVNWILLYNKIVDMLRARQPLGHGNYLPAISYAKDLLMENNHGGCLLQLVFLTNGAPSDKTPKSYVADGAPSDDTTKSYTTLEYHRGEKL</sequence>
<protein>
    <recommendedName>
        <fullName evidence="4">VWFA domain-containing protein</fullName>
    </recommendedName>
</protein>
<feature type="region of interest" description="Disordered" evidence="1">
    <location>
        <begin position="1"/>
        <end position="33"/>
    </location>
</feature>
<evidence type="ECO:0000313" key="3">
    <source>
        <dbReference type="Proteomes" id="UP000266841"/>
    </source>
</evidence>
<reference evidence="2 3" key="1">
    <citation type="journal article" date="2012" name="Genome Biol.">
        <title>Genome and low-iron response of an oceanic diatom adapted to chronic iron limitation.</title>
        <authorList>
            <person name="Lommer M."/>
            <person name="Specht M."/>
            <person name="Roy A.S."/>
            <person name="Kraemer L."/>
            <person name="Andreson R."/>
            <person name="Gutowska M.A."/>
            <person name="Wolf J."/>
            <person name="Bergner S.V."/>
            <person name="Schilhabel M.B."/>
            <person name="Klostermeier U.C."/>
            <person name="Beiko R.G."/>
            <person name="Rosenstiel P."/>
            <person name="Hippler M."/>
            <person name="Laroche J."/>
        </authorList>
    </citation>
    <scope>NUCLEOTIDE SEQUENCE [LARGE SCALE GENOMIC DNA]</scope>
    <source>
        <strain evidence="2 3">CCMP1005</strain>
    </source>
</reference>
<organism evidence="2 3">
    <name type="scientific">Thalassiosira oceanica</name>
    <name type="common">Marine diatom</name>
    <dbReference type="NCBI Taxonomy" id="159749"/>
    <lineage>
        <taxon>Eukaryota</taxon>
        <taxon>Sar</taxon>
        <taxon>Stramenopiles</taxon>
        <taxon>Ochrophyta</taxon>
        <taxon>Bacillariophyta</taxon>
        <taxon>Coscinodiscophyceae</taxon>
        <taxon>Thalassiosirophycidae</taxon>
        <taxon>Thalassiosirales</taxon>
        <taxon>Thalassiosiraceae</taxon>
        <taxon>Thalassiosira</taxon>
    </lineage>
</organism>
<evidence type="ECO:0008006" key="4">
    <source>
        <dbReference type="Google" id="ProtNLM"/>
    </source>
</evidence>
<evidence type="ECO:0000313" key="2">
    <source>
        <dbReference type="EMBL" id="EJK53087.1"/>
    </source>
</evidence>
<name>K0S2F4_THAOC</name>
<proteinExistence type="predicted"/>
<gene>
    <name evidence="2" type="ORF">THAOC_27539</name>
</gene>
<dbReference type="OrthoDB" id="43049at2759"/>
<feature type="region of interest" description="Disordered" evidence="1">
    <location>
        <begin position="258"/>
        <end position="286"/>
    </location>
</feature>
<evidence type="ECO:0000256" key="1">
    <source>
        <dbReference type="SAM" id="MobiDB-lite"/>
    </source>
</evidence>
<dbReference type="SUPFAM" id="SSF53300">
    <property type="entry name" value="vWA-like"/>
    <property type="match status" value="1"/>
</dbReference>
<keyword evidence="3" id="KW-1185">Reference proteome</keyword>
<dbReference type="InterPro" id="IPR036465">
    <property type="entry name" value="vWFA_dom_sf"/>
</dbReference>
<dbReference type="AlphaFoldDB" id="K0S2F4"/>
<comment type="caution">
    <text evidence="2">The sequence shown here is derived from an EMBL/GenBank/DDBJ whole genome shotgun (WGS) entry which is preliminary data.</text>
</comment>
<dbReference type="OMA" id="HYDIGRI"/>
<dbReference type="EMBL" id="AGNL01038531">
    <property type="protein sequence ID" value="EJK53087.1"/>
    <property type="molecule type" value="Genomic_DNA"/>
</dbReference>
<dbReference type="Proteomes" id="UP000266841">
    <property type="component" value="Unassembled WGS sequence"/>
</dbReference>